<comment type="caution">
    <text evidence="1">The sequence shown here is derived from an EMBL/GenBank/DDBJ whole genome shotgun (WGS) entry which is preliminary data.</text>
</comment>
<organism evidence="1 2">
    <name type="scientific">Kumtagia ephedrae</name>
    <dbReference type="NCBI Taxonomy" id="2116701"/>
    <lineage>
        <taxon>Bacteria</taxon>
        <taxon>Pseudomonadati</taxon>
        <taxon>Pseudomonadota</taxon>
        <taxon>Alphaproteobacteria</taxon>
        <taxon>Hyphomicrobiales</taxon>
        <taxon>Phyllobacteriaceae</taxon>
        <taxon>Kumtagia</taxon>
    </lineage>
</organism>
<dbReference type="InterPro" id="IPR008775">
    <property type="entry name" value="Phytyl_CoA_dOase-like"/>
</dbReference>
<accession>A0A2P7S058</accession>
<dbReference type="EMBL" id="PXYK01000025">
    <property type="protein sequence ID" value="PSJ55850.1"/>
    <property type="molecule type" value="Genomic_DNA"/>
</dbReference>
<gene>
    <name evidence="1" type="ORF">C7I84_22325</name>
</gene>
<protein>
    <recommendedName>
        <fullName evidence="3">Phytanoyl-CoA dioxygenase</fullName>
    </recommendedName>
</protein>
<dbReference type="SUPFAM" id="SSF51197">
    <property type="entry name" value="Clavaminate synthase-like"/>
    <property type="match status" value="1"/>
</dbReference>
<evidence type="ECO:0000313" key="2">
    <source>
        <dbReference type="Proteomes" id="UP000241229"/>
    </source>
</evidence>
<evidence type="ECO:0000313" key="1">
    <source>
        <dbReference type="EMBL" id="PSJ55850.1"/>
    </source>
</evidence>
<keyword evidence="2" id="KW-1185">Reference proteome</keyword>
<dbReference type="GO" id="GO:0016706">
    <property type="term" value="F:2-oxoglutarate-dependent dioxygenase activity"/>
    <property type="evidence" value="ECO:0007669"/>
    <property type="project" value="UniProtKB-ARBA"/>
</dbReference>
<dbReference type="OrthoDB" id="324927at2"/>
<sequence>MQRAYGCSFCGGDMTEEVQFSDAPKVAGGLKRRLLSFFRTANRPKVNILSKTVRRVAKPSDRDLIAARDASFKVEASAVEELRDRIDGYLPPNYRSRKMIDHLEGFAKSGGYNNEAEYYNFRYACEETRLQSNRVFSWVLADHSRIQKVDMAGTMFGGILKQRSAKIIRLNGEDDAEVPKDLWDNAIDDAYRHIEAYGYWKLPVLAPPALVKSLKAKVEAQLKPIQQEVEQTIAGNEGAKLAHWVNTNQACTFKELYQLAADPFLYSIAQKYLGLPPIFNTPVSVLSGPVKTKADKEMEGTGQLYHYDMHRLKFVKMFIYLTDVDEGSGPHTLIKGTHRKRPELLWTDRRYSDAEMAECGAKNDEVSITGRAGTVFFVDTSAYHKGAHPEKAYRIMAQVQYTNSLFGKPIRPIEHKIELAKRRQSGTLEKTISLVRKYAGLRGARFMQNYI</sequence>
<dbReference type="Gene3D" id="2.60.120.620">
    <property type="entry name" value="q2cbj1_9rhob like domain"/>
    <property type="match status" value="1"/>
</dbReference>
<evidence type="ECO:0008006" key="3">
    <source>
        <dbReference type="Google" id="ProtNLM"/>
    </source>
</evidence>
<proteinExistence type="predicted"/>
<dbReference type="Proteomes" id="UP000241229">
    <property type="component" value="Unassembled WGS sequence"/>
</dbReference>
<dbReference type="Pfam" id="PF05721">
    <property type="entry name" value="PhyH"/>
    <property type="match status" value="1"/>
</dbReference>
<reference evidence="1 2" key="1">
    <citation type="submission" date="2018-03" db="EMBL/GenBank/DDBJ databases">
        <title>The draft genome of Mesorhizobium sp. 6GN-30.</title>
        <authorList>
            <person name="Liu L."/>
            <person name="Li L."/>
            <person name="Wang T."/>
            <person name="Zhang X."/>
            <person name="Liang L."/>
        </authorList>
    </citation>
    <scope>NUCLEOTIDE SEQUENCE [LARGE SCALE GENOMIC DNA]</scope>
    <source>
        <strain evidence="1 2">6GN30</strain>
    </source>
</reference>
<dbReference type="AlphaFoldDB" id="A0A2P7S058"/>
<name>A0A2P7S058_9HYPH</name>